<gene>
    <name evidence="1" type="ORF">UFOPK1358_02063</name>
</gene>
<protein>
    <submittedName>
        <fullName evidence="1">Unannotated protein</fullName>
    </submittedName>
</protein>
<proteinExistence type="predicted"/>
<name>A0A6J6D6D6_9ZZZZ</name>
<accession>A0A6J6D6D6</accession>
<reference evidence="1" key="1">
    <citation type="submission" date="2020-05" db="EMBL/GenBank/DDBJ databases">
        <authorList>
            <person name="Chiriac C."/>
            <person name="Salcher M."/>
            <person name="Ghai R."/>
            <person name="Kavagutti S V."/>
        </authorList>
    </citation>
    <scope>NUCLEOTIDE SEQUENCE</scope>
</reference>
<evidence type="ECO:0000313" key="1">
    <source>
        <dbReference type="EMBL" id="CAB4558339.1"/>
    </source>
</evidence>
<dbReference type="EMBL" id="CAEZSF010000311">
    <property type="protein sequence ID" value="CAB4558339.1"/>
    <property type="molecule type" value="Genomic_DNA"/>
</dbReference>
<dbReference type="AlphaFoldDB" id="A0A6J6D6D6"/>
<sequence>MTASGRFRLSKAAIVAIEVKPPKATARAGMLVFDVGKGCRRVIFPQVVRSVLHGRPPQPASTA</sequence>
<organism evidence="1">
    <name type="scientific">freshwater metagenome</name>
    <dbReference type="NCBI Taxonomy" id="449393"/>
    <lineage>
        <taxon>unclassified sequences</taxon>
        <taxon>metagenomes</taxon>
        <taxon>ecological metagenomes</taxon>
    </lineage>
</organism>